<accession>A0A2T4B7C5</accession>
<name>A0A2T4B7C5_9HYPO</name>
<organism evidence="1 2">
    <name type="scientific">Trichoderma citrinoviride</name>
    <dbReference type="NCBI Taxonomy" id="58853"/>
    <lineage>
        <taxon>Eukaryota</taxon>
        <taxon>Fungi</taxon>
        <taxon>Dikarya</taxon>
        <taxon>Ascomycota</taxon>
        <taxon>Pezizomycotina</taxon>
        <taxon>Sordariomycetes</taxon>
        <taxon>Hypocreomycetidae</taxon>
        <taxon>Hypocreales</taxon>
        <taxon>Hypocreaceae</taxon>
        <taxon>Trichoderma</taxon>
    </lineage>
</organism>
<proteinExistence type="predicted"/>
<dbReference type="RefSeq" id="XP_024748545.1">
    <property type="nucleotide sequence ID" value="XM_024893510.1"/>
</dbReference>
<reference evidence="2" key="1">
    <citation type="submission" date="2016-07" db="EMBL/GenBank/DDBJ databases">
        <title>Multiple horizontal gene transfer events from other fungi enriched the ability of initially mycotrophic Trichoderma (Ascomycota) to feed on dead plant biomass.</title>
        <authorList>
            <consortium name="DOE Joint Genome Institute"/>
            <person name="Atanasova L."/>
            <person name="Chenthamara K."/>
            <person name="Zhang J."/>
            <person name="Grujic M."/>
            <person name="Henrissat B."/>
            <person name="Kuo A."/>
            <person name="Aerts A."/>
            <person name="Salamov A."/>
            <person name="Lipzen A."/>
            <person name="Labutti K."/>
            <person name="Barry K."/>
            <person name="Miao Y."/>
            <person name="Rahimi M.J."/>
            <person name="Shen Q."/>
            <person name="Grigoriev I.V."/>
            <person name="Kubicek C.P."/>
            <person name="Druzhinina I.S."/>
        </authorList>
    </citation>
    <scope>NUCLEOTIDE SEQUENCE [LARGE SCALE GENOMIC DNA]</scope>
    <source>
        <strain evidence="2">TUCIM 6016</strain>
    </source>
</reference>
<dbReference type="AlphaFoldDB" id="A0A2T4B7C5"/>
<dbReference type="OrthoDB" id="5242458at2759"/>
<keyword evidence="2" id="KW-1185">Reference proteome</keyword>
<protein>
    <submittedName>
        <fullName evidence="1">Uncharacterized protein</fullName>
    </submittedName>
</protein>
<evidence type="ECO:0000313" key="1">
    <source>
        <dbReference type="EMBL" id="PTB65225.1"/>
    </source>
</evidence>
<dbReference type="EMBL" id="KZ680215">
    <property type="protein sequence ID" value="PTB65225.1"/>
    <property type="molecule type" value="Genomic_DNA"/>
</dbReference>
<dbReference type="GeneID" id="36601628"/>
<evidence type="ECO:0000313" key="2">
    <source>
        <dbReference type="Proteomes" id="UP000241546"/>
    </source>
</evidence>
<gene>
    <name evidence="1" type="ORF">BBK36DRAFT_1142219</name>
</gene>
<dbReference type="Proteomes" id="UP000241546">
    <property type="component" value="Unassembled WGS sequence"/>
</dbReference>
<sequence length="109" mass="12722">MKLFFKVLPLEDWLAAYAKARRKSTAGSNPWKCKTIKEFRKYIAELAMKNKAFGHSNDISHCQLFLGGNENIVHYMLVQYPIQYPSGLSLMRRRDDAIQKMMHESHHPP</sequence>